<dbReference type="InterPro" id="IPR038765">
    <property type="entry name" value="Papain-like_cys_pep_sf"/>
</dbReference>
<evidence type="ECO:0000259" key="2">
    <source>
        <dbReference type="SMART" id="SM00460"/>
    </source>
</evidence>
<dbReference type="Pfam" id="PF01841">
    <property type="entry name" value="Transglut_core"/>
    <property type="match status" value="1"/>
</dbReference>
<dbReference type="PANTHER" id="PTHR33490">
    <property type="entry name" value="BLR5614 PROTEIN-RELATED"/>
    <property type="match status" value="1"/>
</dbReference>
<reference evidence="3 4" key="1">
    <citation type="submission" date="2020-01" db="EMBL/GenBank/DDBJ databases">
        <authorList>
            <person name="Chen J."/>
            <person name="Zhu S."/>
            <person name="Yang J."/>
        </authorList>
    </citation>
    <scope>NUCLEOTIDE SEQUENCE [LARGE SCALE GENOMIC DNA]</scope>
    <source>
        <strain evidence="3 4">345S023</strain>
    </source>
</reference>
<sequence>MKAIIFFTLLTFVTFVHSQSDPSFATVDVTLDNEQNGPLGQRISLSLLSSNAKAIAAAMQQWQGIQVDAVTDSSLTITTELRPRYMGEVKPQYSAATFVIDLDEPSTKGFTSGFVPSDEAIFSVDEVQAYVSEYISDATYIHGFNFASTVAKQKSGDCTEFAVLTTALVRALGKPGRVVFGTVLIDDPTGVTAYGHAWTEVFDNGNWQIIDAALYGLAEDIRFYLPGSVIENEGPGYGMSLAAGIMLMPSKLANVKTATL</sequence>
<dbReference type="RefSeq" id="WP_163085015.1">
    <property type="nucleotide sequence ID" value="NZ_JAAAWN010000010.1"/>
</dbReference>
<dbReference type="Proteomes" id="UP000470213">
    <property type="component" value="Unassembled WGS sequence"/>
</dbReference>
<proteinExistence type="predicted"/>
<gene>
    <name evidence="3" type="ORF">GTH32_09290</name>
</gene>
<keyword evidence="1" id="KW-0732">Signal</keyword>
<dbReference type="SUPFAM" id="SSF54001">
    <property type="entry name" value="Cysteine proteinases"/>
    <property type="match status" value="1"/>
</dbReference>
<comment type="caution">
    <text evidence="3">The sequence shown here is derived from an EMBL/GenBank/DDBJ whole genome shotgun (WGS) entry which is preliminary data.</text>
</comment>
<dbReference type="InterPro" id="IPR002931">
    <property type="entry name" value="Transglutaminase-like"/>
</dbReference>
<organism evidence="3 4">
    <name type="scientific">Alteromonas profundi</name>
    <dbReference type="NCBI Taxonomy" id="2696062"/>
    <lineage>
        <taxon>Bacteria</taxon>
        <taxon>Pseudomonadati</taxon>
        <taxon>Pseudomonadota</taxon>
        <taxon>Gammaproteobacteria</taxon>
        <taxon>Alteromonadales</taxon>
        <taxon>Alteromonadaceae</taxon>
        <taxon>Alteromonas/Salinimonas group</taxon>
        <taxon>Alteromonas</taxon>
    </lineage>
</organism>
<evidence type="ECO:0000256" key="1">
    <source>
        <dbReference type="SAM" id="SignalP"/>
    </source>
</evidence>
<dbReference type="AlphaFoldDB" id="A0A7X5LL52"/>
<evidence type="ECO:0000313" key="3">
    <source>
        <dbReference type="EMBL" id="NDV91372.1"/>
    </source>
</evidence>
<dbReference type="SMART" id="SM00460">
    <property type="entry name" value="TGc"/>
    <property type="match status" value="1"/>
</dbReference>
<evidence type="ECO:0000313" key="4">
    <source>
        <dbReference type="Proteomes" id="UP000470213"/>
    </source>
</evidence>
<dbReference type="EMBL" id="JAAAWN010000010">
    <property type="protein sequence ID" value="NDV91372.1"/>
    <property type="molecule type" value="Genomic_DNA"/>
</dbReference>
<protein>
    <submittedName>
        <fullName evidence="3">Transglutaminase domain-containing protein</fullName>
    </submittedName>
</protein>
<feature type="chain" id="PRO_5031088267" evidence="1">
    <location>
        <begin position="19"/>
        <end position="260"/>
    </location>
</feature>
<dbReference type="Gene3D" id="3.10.620.30">
    <property type="match status" value="1"/>
</dbReference>
<name>A0A7X5LL52_9ALTE</name>
<feature type="signal peptide" evidence="1">
    <location>
        <begin position="1"/>
        <end position="18"/>
    </location>
</feature>
<accession>A0A7X5LL52</accession>
<feature type="domain" description="Transglutaminase-like" evidence="2">
    <location>
        <begin position="150"/>
        <end position="214"/>
    </location>
</feature>
<keyword evidence="4" id="KW-1185">Reference proteome</keyword>